<name>A0ABQ5JR07_9LACO</name>
<evidence type="ECO:0000256" key="5">
    <source>
        <dbReference type="ARBA" id="ARBA00022777"/>
    </source>
</evidence>
<reference evidence="10 11" key="1">
    <citation type="submission" date="2022-03" db="EMBL/GenBank/DDBJ databases">
        <title>Draft genome sequence of Furfurilactobacillus curtus JCM 31185.</title>
        <authorList>
            <person name="Suzuki S."/>
            <person name="Endo A."/>
            <person name="Kajikawa A."/>
        </authorList>
    </citation>
    <scope>NUCLEOTIDE SEQUENCE [LARGE SCALE GENOMIC DNA]</scope>
    <source>
        <strain evidence="10 11">JCM 31185</strain>
    </source>
</reference>
<comment type="similarity">
    <text evidence="2">Belongs to the diacylglycerol/lipid kinase family.</text>
</comment>
<dbReference type="InterPro" id="IPR050187">
    <property type="entry name" value="Lipid_Phosphate_FormReg"/>
</dbReference>
<dbReference type="PANTHER" id="PTHR12358:SF54">
    <property type="entry name" value="SPHINGOSINE KINASE RELATED PROTEIN"/>
    <property type="match status" value="1"/>
</dbReference>
<keyword evidence="8" id="KW-1208">Phospholipid metabolism</keyword>
<evidence type="ECO:0000256" key="2">
    <source>
        <dbReference type="ARBA" id="ARBA00005983"/>
    </source>
</evidence>
<dbReference type="Gene3D" id="2.60.200.40">
    <property type="match status" value="1"/>
</dbReference>
<evidence type="ECO:0000256" key="6">
    <source>
        <dbReference type="ARBA" id="ARBA00022840"/>
    </source>
</evidence>
<evidence type="ECO:0000256" key="8">
    <source>
        <dbReference type="ARBA" id="ARBA00023264"/>
    </source>
</evidence>
<evidence type="ECO:0000256" key="3">
    <source>
        <dbReference type="ARBA" id="ARBA00022679"/>
    </source>
</evidence>
<evidence type="ECO:0000256" key="4">
    <source>
        <dbReference type="ARBA" id="ARBA00022741"/>
    </source>
</evidence>
<evidence type="ECO:0000256" key="1">
    <source>
        <dbReference type="ARBA" id="ARBA00001946"/>
    </source>
</evidence>
<feature type="domain" description="DAGKc" evidence="9">
    <location>
        <begin position="1"/>
        <end position="140"/>
    </location>
</feature>
<dbReference type="Pfam" id="PF19279">
    <property type="entry name" value="YegS_C"/>
    <property type="match status" value="1"/>
</dbReference>
<evidence type="ECO:0000259" key="9">
    <source>
        <dbReference type="PROSITE" id="PS50146"/>
    </source>
</evidence>
<protein>
    <submittedName>
        <fullName evidence="10">Diacylglycerol kinase</fullName>
    </submittedName>
</protein>
<keyword evidence="5 10" id="KW-0418">Kinase</keyword>
<keyword evidence="4" id="KW-0547">Nucleotide-binding</keyword>
<evidence type="ECO:0000313" key="10">
    <source>
        <dbReference type="EMBL" id="GKT04943.1"/>
    </source>
</evidence>
<dbReference type="Proteomes" id="UP001628078">
    <property type="component" value="Unassembled WGS sequence"/>
</dbReference>
<dbReference type="GO" id="GO:0016301">
    <property type="term" value="F:kinase activity"/>
    <property type="evidence" value="ECO:0007669"/>
    <property type="project" value="UniProtKB-KW"/>
</dbReference>
<evidence type="ECO:0000313" key="11">
    <source>
        <dbReference type="Proteomes" id="UP001628078"/>
    </source>
</evidence>
<organism evidence="10 11">
    <name type="scientific">Furfurilactobacillus curtus</name>
    <dbReference type="NCBI Taxonomy" id="1746200"/>
    <lineage>
        <taxon>Bacteria</taxon>
        <taxon>Bacillati</taxon>
        <taxon>Bacillota</taxon>
        <taxon>Bacilli</taxon>
        <taxon>Lactobacillales</taxon>
        <taxon>Lactobacillaceae</taxon>
        <taxon>Furfurilactobacillus</taxon>
    </lineage>
</organism>
<proteinExistence type="inferred from homology"/>
<sequence length="319" mass="35899">MNRHFFIILNRHAGRGHATQIWQAIQSRLAELHIHYQMVESKYPGHATLIAEQYAKHQQSMDHQSRIVLVVGGDGTLNQVLNGLQTHKDTIQLPLAYIPAGSGNDFARGAKLSLDPLTALNQVLQATEPYQLDIGHYVETIKQEHRYFVNNVGIGFDAAVVSAANHSSNKSLLNRIGLGSFVYLFQLLKVVRQQDAFPVTIHINQQRDIFRNAFLLTTSNHPYFGGGVAILPQARVTDGQLSLIVVEKMSFLKFVGLFMMMTIGRHLGFKTVHTYQAHQLHLTVSSLENGQVDGEEMGNRFYDIYLSIDSYPFWFVPAD</sequence>
<gene>
    <name evidence="10" type="ORF">JCM31185_02320</name>
</gene>
<dbReference type="EMBL" id="BQXO01000001">
    <property type="protein sequence ID" value="GKT04943.1"/>
    <property type="molecule type" value="Genomic_DNA"/>
</dbReference>
<dbReference type="SMART" id="SM00046">
    <property type="entry name" value="DAGKc"/>
    <property type="match status" value="1"/>
</dbReference>
<dbReference type="PANTHER" id="PTHR12358">
    <property type="entry name" value="SPHINGOSINE KINASE"/>
    <property type="match status" value="1"/>
</dbReference>
<keyword evidence="11" id="KW-1185">Reference proteome</keyword>
<keyword evidence="6" id="KW-0067">ATP-binding</keyword>
<comment type="caution">
    <text evidence="10">The sequence shown here is derived from an EMBL/GenBank/DDBJ whole genome shotgun (WGS) entry which is preliminary data.</text>
</comment>
<comment type="cofactor">
    <cofactor evidence="1">
        <name>Mg(2+)</name>
        <dbReference type="ChEBI" id="CHEBI:18420"/>
    </cofactor>
</comment>
<dbReference type="SUPFAM" id="SSF111331">
    <property type="entry name" value="NAD kinase/diacylglycerol kinase-like"/>
    <property type="match status" value="1"/>
</dbReference>
<dbReference type="InterPro" id="IPR001206">
    <property type="entry name" value="Diacylglycerol_kinase_cat_dom"/>
</dbReference>
<dbReference type="InterPro" id="IPR017438">
    <property type="entry name" value="ATP-NAD_kinase_N"/>
</dbReference>
<dbReference type="Gene3D" id="3.40.50.10330">
    <property type="entry name" value="Probable inorganic polyphosphate/atp-NAD kinase, domain 1"/>
    <property type="match status" value="1"/>
</dbReference>
<dbReference type="NCBIfam" id="TIGR00147">
    <property type="entry name" value="YegS/Rv2252/BmrU family lipid kinase"/>
    <property type="match status" value="1"/>
</dbReference>
<dbReference type="RefSeq" id="WP_407882211.1">
    <property type="nucleotide sequence ID" value="NZ_BQXO01000001.1"/>
</dbReference>
<dbReference type="InterPro" id="IPR016064">
    <property type="entry name" value="NAD/diacylglycerol_kinase_sf"/>
</dbReference>
<dbReference type="InterPro" id="IPR045540">
    <property type="entry name" value="YegS/DAGK_C"/>
</dbReference>
<dbReference type="Pfam" id="PF00781">
    <property type="entry name" value="DAGK_cat"/>
    <property type="match status" value="1"/>
</dbReference>
<keyword evidence="7" id="KW-0443">Lipid metabolism</keyword>
<accession>A0ABQ5JR07</accession>
<dbReference type="PROSITE" id="PS50146">
    <property type="entry name" value="DAGK"/>
    <property type="match status" value="1"/>
</dbReference>
<keyword evidence="7" id="KW-0444">Lipid biosynthesis</keyword>
<dbReference type="InterPro" id="IPR005218">
    <property type="entry name" value="Diacylglycerol/lipid_kinase"/>
</dbReference>
<keyword evidence="7" id="KW-0594">Phospholipid biosynthesis</keyword>
<keyword evidence="3" id="KW-0808">Transferase</keyword>
<evidence type="ECO:0000256" key="7">
    <source>
        <dbReference type="ARBA" id="ARBA00023209"/>
    </source>
</evidence>